<dbReference type="Proteomes" id="UP000273643">
    <property type="component" value="Unassembled WGS sequence"/>
</dbReference>
<gene>
    <name evidence="1" type="ORF">EDC38_0623</name>
</gene>
<name>A0A3N1P010_9GAMM</name>
<dbReference type="RefSeq" id="WP_123637278.1">
    <property type="nucleotide sequence ID" value="NZ_RJUK01000001.1"/>
</dbReference>
<reference evidence="1 2" key="1">
    <citation type="submission" date="2018-11" db="EMBL/GenBank/DDBJ databases">
        <title>Genomic Encyclopedia of Type Strains, Phase IV (KMG-IV): sequencing the most valuable type-strain genomes for metagenomic binning, comparative biology and taxonomic classification.</title>
        <authorList>
            <person name="Goeker M."/>
        </authorList>
    </citation>
    <scope>NUCLEOTIDE SEQUENCE [LARGE SCALE GENOMIC DNA]</scope>
    <source>
        <strain evidence="1 2">DSM 16974</strain>
    </source>
</reference>
<keyword evidence="2" id="KW-1185">Reference proteome</keyword>
<dbReference type="OrthoDB" id="8906826at2"/>
<accession>A0A3N1P010</accession>
<sequence length="90" mass="10668">MFCHRFNAQVQISRHAYTRMAQRHITEELLIELLESGEVRYKDEKRFWTALEVPGRQDNLLCAAVVLEEQLVVKTVMHHFEWEEGNANNL</sequence>
<proteinExistence type="predicted"/>
<dbReference type="AlphaFoldDB" id="A0A3N1P010"/>
<evidence type="ECO:0000313" key="1">
    <source>
        <dbReference type="EMBL" id="ROQ20030.1"/>
    </source>
</evidence>
<evidence type="ECO:0000313" key="2">
    <source>
        <dbReference type="Proteomes" id="UP000273643"/>
    </source>
</evidence>
<organism evidence="1 2">
    <name type="scientific">Marinimicrobium koreense</name>
    <dbReference type="NCBI Taxonomy" id="306545"/>
    <lineage>
        <taxon>Bacteria</taxon>
        <taxon>Pseudomonadati</taxon>
        <taxon>Pseudomonadota</taxon>
        <taxon>Gammaproteobacteria</taxon>
        <taxon>Cellvibrionales</taxon>
        <taxon>Cellvibrionaceae</taxon>
        <taxon>Marinimicrobium</taxon>
    </lineage>
</organism>
<dbReference type="EMBL" id="RJUK01000001">
    <property type="protein sequence ID" value="ROQ20030.1"/>
    <property type="molecule type" value="Genomic_DNA"/>
</dbReference>
<protein>
    <submittedName>
        <fullName evidence="1">Uncharacterized protein DUF4258</fullName>
    </submittedName>
</protein>
<dbReference type="Pfam" id="PF14076">
    <property type="entry name" value="DUF4258"/>
    <property type="match status" value="1"/>
</dbReference>
<dbReference type="InterPro" id="IPR025354">
    <property type="entry name" value="DUF4258"/>
</dbReference>
<comment type="caution">
    <text evidence="1">The sequence shown here is derived from an EMBL/GenBank/DDBJ whole genome shotgun (WGS) entry which is preliminary data.</text>
</comment>